<evidence type="ECO:0000256" key="1">
    <source>
        <dbReference type="SAM" id="MobiDB-lite"/>
    </source>
</evidence>
<gene>
    <name evidence="3" type="ORF">RGQ29_023162</name>
</gene>
<accession>A0AAN7ITW2</accession>
<dbReference type="InterPro" id="IPR050923">
    <property type="entry name" value="Cell_Proc_Reg/RNA_Proc"/>
</dbReference>
<comment type="caution">
    <text evidence="3">The sequence shown here is derived from an EMBL/GenBank/DDBJ whole genome shotgun (WGS) entry which is preliminary data.</text>
</comment>
<dbReference type="Gene3D" id="2.60.200.20">
    <property type="match status" value="1"/>
</dbReference>
<organism evidence="3 4">
    <name type="scientific">Quercus rubra</name>
    <name type="common">Northern red oak</name>
    <name type="synonym">Quercus borealis</name>
    <dbReference type="NCBI Taxonomy" id="3512"/>
    <lineage>
        <taxon>Eukaryota</taxon>
        <taxon>Viridiplantae</taxon>
        <taxon>Streptophyta</taxon>
        <taxon>Embryophyta</taxon>
        <taxon>Tracheophyta</taxon>
        <taxon>Spermatophyta</taxon>
        <taxon>Magnoliopsida</taxon>
        <taxon>eudicotyledons</taxon>
        <taxon>Gunneridae</taxon>
        <taxon>Pentapetalae</taxon>
        <taxon>rosids</taxon>
        <taxon>fabids</taxon>
        <taxon>Fagales</taxon>
        <taxon>Fagaceae</taxon>
        <taxon>Quercus</taxon>
    </lineage>
</organism>
<dbReference type="InterPro" id="IPR008984">
    <property type="entry name" value="SMAD_FHA_dom_sf"/>
</dbReference>
<dbReference type="SUPFAM" id="SSF49879">
    <property type="entry name" value="SMAD/FHA domain"/>
    <property type="match status" value="1"/>
</dbReference>
<dbReference type="Proteomes" id="UP001324115">
    <property type="component" value="Unassembled WGS sequence"/>
</dbReference>
<dbReference type="FunFam" id="2.60.200.20:FF:000063">
    <property type="entry name" value="Predicted protein"/>
    <property type="match status" value="1"/>
</dbReference>
<protein>
    <recommendedName>
        <fullName evidence="2">FHA domain-containing protein</fullName>
    </recommendedName>
</protein>
<evidence type="ECO:0000313" key="4">
    <source>
        <dbReference type="Proteomes" id="UP001324115"/>
    </source>
</evidence>
<feature type="domain" description="FHA" evidence="2">
    <location>
        <begin position="26"/>
        <end position="76"/>
    </location>
</feature>
<feature type="non-terminal residue" evidence="3">
    <location>
        <position position="1"/>
    </location>
</feature>
<dbReference type="CDD" id="cd00060">
    <property type="entry name" value="FHA"/>
    <property type="match status" value="1"/>
</dbReference>
<dbReference type="Pfam" id="PF00498">
    <property type="entry name" value="FHA"/>
    <property type="match status" value="1"/>
</dbReference>
<dbReference type="AlphaFoldDB" id="A0AAN7ITW2"/>
<feature type="compositionally biased region" description="Basic and acidic residues" evidence="1">
    <location>
        <begin position="112"/>
        <end position="123"/>
    </location>
</feature>
<evidence type="ECO:0000313" key="3">
    <source>
        <dbReference type="EMBL" id="KAK4585836.1"/>
    </source>
</evidence>
<evidence type="ECO:0000259" key="2">
    <source>
        <dbReference type="PROSITE" id="PS50006"/>
    </source>
</evidence>
<dbReference type="InterPro" id="IPR000253">
    <property type="entry name" value="FHA_dom"/>
</dbReference>
<dbReference type="SMART" id="SM00240">
    <property type="entry name" value="FHA"/>
    <property type="match status" value="1"/>
</dbReference>
<reference evidence="3 4" key="1">
    <citation type="journal article" date="2023" name="G3 (Bethesda)">
        <title>A haplotype-resolved chromosome-scale genome for Quercus rubra L. provides insights into the genetics of adaptive traits for red oak species.</title>
        <authorList>
            <person name="Kapoor B."/>
            <person name="Jenkins J."/>
            <person name="Schmutz J."/>
            <person name="Zhebentyayeva T."/>
            <person name="Kuelheim C."/>
            <person name="Coggeshall M."/>
            <person name="Heim C."/>
            <person name="Lasky J.R."/>
            <person name="Leites L."/>
            <person name="Islam-Faridi N."/>
            <person name="Romero-Severson J."/>
            <person name="DeLeo V.L."/>
            <person name="Lucas S.M."/>
            <person name="Lazic D."/>
            <person name="Gailing O."/>
            <person name="Carlson J."/>
            <person name="Staton M."/>
        </authorList>
    </citation>
    <scope>NUCLEOTIDE SEQUENCE [LARGE SCALE GENOMIC DNA]</scope>
    <source>
        <strain evidence="3">Pseudo-F2</strain>
    </source>
</reference>
<feature type="compositionally biased region" description="Polar residues" evidence="1">
    <location>
        <begin position="124"/>
        <end position="133"/>
    </location>
</feature>
<dbReference type="EMBL" id="JAXUIC010000006">
    <property type="protein sequence ID" value="KAK4585836.1"/>
    <property type="molecule type" value="Genomic_DNA"/>
</dbReference>
<keyword evidence="4" id="KW-1185">Reference proteome</keyword>
<dbReference type="PROSITE" id="PS50006">
    <property type="entry name" value="FHA_DOMAIN"/>
    <property type="match status" value="1"/>
</dbReference>
<name>A0AAN7ITW2_QUERU</name>
<sequence length="133" mass="14310">VGDGDSRHLGSKVQMPDAFEIVSNEVTVGQVPEKVNIVIPIATVSGLHARIQKKDGNLSVTDLDSTNGTFIDDKRLRPGVPATVLPANYVIFGDIHLAMFRATKLQNVEAATKAEEPEDKVETDSPTGNRETS</sequence>
<dbReference type="PANTHER" id="PTHR23308">
    <property type="entry name" value="NUCLEAR INHIBITOR OF PROTEIN PHOSPHATASE-1"/>
    <property type="match status" value="1"/>
</dbReference>
<feature type="region of interest" description="Disordered" evidence="1">
    <location>
        <begin position="110"/>
        <end position="133"/>
    </location>
</feature>
<proteinExistence type="predicted"/>